<accession>A0A7G5XDI4</accession>
<dbReference type="InterPro" id="IPR015943">
    <property type="entry name" value="WD40/YVTN_repeat-like_dom_sf"/>
</dbReference>
<dbReference type="SUPFAM" id="SSF110296">
    <property type="entry name" value="Oligoxyloglucan reducing end-specific cellobiohydrolase"/>
    <property type="match status" value="1"/>
</dbReference>
<dbReference type="EMBL" id="CP060007">
    <property type="protein sequence ID" value="QNA43537.1"/>
    <property type="molecule type" value="Genomic_DNA"/>
</dbReference>
<dbReference type="NCBIfam" id="TIGR04183">
    <property type="entry name" value="Por_Secre_tail"/>
    <property type="match status" value="1"/>
</dbReference>
<dbReference type="PROSITE" id="PS51257">
    <property type="entry name" value="PROKAR_LIPOPROTEIN"/>
    <property type="match status" value="1"/>
</dbReference>
<dbReference type="KEGG" id="lacs:H4075_15825"/>
<dbReference type="RefSeq" id="WP_182801801.1">
    <property type="nucleotide sequence ID" value="NZ_CP060007.1"/>
</dbReference>
<dbReference type="InterPro" id="IPR038081">
    <property type="entry name" value="CalX-like_sf"/>
</dbReference>
<dbReference type="SUPFAM" id="SSF141072">
    <property type="entry name" value="CalX-like"/>
    <property type="match status" value="1"/>
</dbReference>
<keyword evidence="2" id="KW-1185">Reference proteome</keyword>
<organism evidence="1 2">
    <name type="scientific">Lacibacter sediminis</name>
    <dbReference type="NCBI Taxonomy" id="2760713"/>
    <lineage>
        <taxon>Bacteria</taxon>
        <taxon>Pseudomonadati</taxon>
        <taxon>Bacteroidota</taxon>
        <taxon>Chitinophagia</taxon>
        <taxon>Chitinophagales</taxon>
        <taxon>Chitinophagaceae</taxon>
        <taxon>Lacibacter</taxon>
    </lineage>
</organism>
<proteinExistence type="predicted"/>
<dbReference type="Gene3D" id="2.60.40.2030">
    <property type="match status" value="1"/>
</dbReference>
<dbReference type="GO" id="GO:0010411">
    <property type="term" value="P:xyloglucan metabolic process"/>
    <property type="evidence" value="ECO:0007669"/>
    <property type="project" value="TreeGrafter"/>
</dbReference>
<dbReference type="InterPro" id="IPR026444">
    <property type="entry name" value="Secre_tail"/>
</dbReference>
<dbReference type="Gene3D" id="2.130.10.10">
    <property type="entry name" value="YVTN repeat-like/Quinoprotein amine dehydrogenase"/>
    <property type="match status" value="2"/>
</dbReference>
<reference evidence="2" key="1">
    <citation type="submission" date="2020-08" db="EMBL/GenBank/DDBJ databases">
        <title>Lacibacter sp. S13-6-6 genome sequencing.</title>
        <authorList>
            <person name="Jin L."/>
        </authorList>
    </citation>
    <scope>NUCLEOTIDE SEQUENCE [LARGE SCALE GENOMIC DNA]</scope>
    <source>
        <strain evidence="2">S13-6-6</strain>
    </source>
</reference>
<evidence type="ECO:0000313" key="2">
    <source>
        <dbReference type="Proteomes" id="UP000515344"/>
    </source>
</evidence>
<evidence type="ECO:0000313" key="1">
    <source>
        <dbReference type="EMBL" id="QNA43537.1"/>
    </source>
</evidence>
<dbReference type="InterPro" id="IPR052025">
    <property type="entry name" value="Xyloglucanase_GH74"/>
</dbReference>
<sequence length="1352" mass="144566">MKKVLSIIAILYCVTTLVSCNKDRNKKVSEYRIDEQSETEETEDKENEDGAYESLMMEYEMTRDPKLGYVPRNRLVRAYEDLMIERRSGKVARISALNWVERGPFTDVVGASNGNTRGPSNSAVTAGRIRAIHVDLADATKKTVWVGSVSGGLWKTTNITASPANWILVNDFLGNLAVASICQDPSNPQIMYFATGERNGNIDAVRGGGIWKSTNNGVSWSLLPSTTSFWNASKIVCDAAGNVYVGTAGNGRGLQRSTDGGITWTNITPVTPESGNRITDLRISSTGRMHVTMGAGGSTINQSGYFFVDNPATATSASWVSPTTPFLNYQYNCELAVAGNTLYVLPSNSSDLTPTIYKSTDGGANWSATTTSPPGTGTEPTINAGQGWYDLAIGTDPTNPNIVIAGGLNFYKSDDGGVTWTQITRWVGTAINYVHADHHSVVWNGTQVMVATDGGIFLSTDNGNNYEDRNVGLRIKQFYSCAIHPTSTNYFLGGTQDNGTHQLTAAGLSGSTEVHGGDGGFTHIDENEPQYQFSATTRSNYRRSINSGASWSSVNQSPTVGLFINPTDYDDMNNRMYASGSGGTFVRWENPQSGSNFTTLSISSATSTTVSSLKVSPYTNNRVFFGSSGGRVVKVDNAHLINPTVTNITGSNMPTSSATISSINVGTDDNNLIATFSNYGVQHVFVSSTGGGTSGWTNITGTLPDIPVRWGMFYPEDNDKAIVATDMGIYETDDINGSSTVWVQNSSFPIVRTNMLQYRQRDGTILAATHGRGMWTATLPSAVPYIRFSSSYTYNTVQEATTTSGNVCRNYKDYTVNMRIDQAPVGAATVTLSVAGGGTAVQGIDYDFTTNGNFSTPSNVLTFPNGSTAEQPITIRVYNDSEIESAESFTLSYTVSGSTNALAAPSSQSYSFTITDNDVAPIPTNYSGNYDIGVGDANLNNQSPFRSNRSAFRLQYLFTSSDLASAGISGEGYITSMVLNVTTKNSTKPFNGFTISMGNTTTTSLNGFAGGTLSQVYSANYSTVFGLNTFNFSTPFFWDGASNLVVNICFDNGALPVDAAADIVEGTATALGTGIRASSYSDVVTNAGCSLGAAFISDARAKVTFGASSGNPIATAQNTTRSEFVATSGTYYFYSGFDIISRISEASRNFECVTSSIAASGNVWQSFFAGPRSQKIVFVDFVGTPQNSSYSLGVYFSAAELGGKDPNQVRLAGTTAGTIGAATSGNTNIYTTAVANFGTGYLYTATVFGPGLYFLTEGTVTSVRNPTQQADFVKLLQNPVSTSIPLSISNRSRQQIQATLFSNNGQLLQRWDLGRTDGNDQLPINEKSIPDGVYILRIDAGNKTQSFKLIKQ</sequence>
<dbReference type="PANTHER" id="PTHR43739">
    <property type="entry name" value="XYLOGLUCANASE (EUROFUNG)"/>
    <property type="match status" value="1"/>
</dbReference>
<name>A0A7G5XDI4_9BACT</name>
<dbReference type="InterPro" id="IPR036278">
    <property type="entry name" value="Sialidase_sf"/>
</dbReference>
<gene>
    <name evidence="1" type="ORF">H4075_15825</name>
</gene>
<dbReference type="Proteomes" id="UP000515344">
    <property type="component" value="Chromosome"/>
</dbReference>
<dbReference type="CDD" id="cd15482">
    <property type="entry name" value="Sialidase_non-viral"/>
    <property type="match status" value="1"/>
</dbReference>
<dbReference type="PANTHER" id="PTHR43739:SF5">
    <property type="entry name" value="EXO-ALPHA-SIALIDASE"/>
    <property type="match status" value="1"/>
</dbReference>
<protein>
    <submittedName>
        <fullName evidence="1">T9SS type A sorting domain-containing protein</fullName>
    </submittedName>
</protein>
<dbReference type="SUPFAM" id="SSF50939">
    <property type="entry name" value="Sialidases"/>
    <property type="match status" value="1"/>
</dbReference>